<feature type="region of interest" description="Disordered" evidence="1">
    <location>
        <begin position="1"/>
        <end position="21"/>
    </location>
</feature>
<dbReference type="EMBL" id="JAERWL010000005">
    <property type="protein sequence ID" value="MBM9475576.1"/>
    <property type="molecule type" value="Genomic_DNA"/>
</dbReference>
<keyword evidence="3" id="KW-1185">Reference proteome</keyword>
<accession>A0A939C213</accession>
<sequence>MPPGQESPEEHERRREQMRRFQVPTNEVGAQVPFDPVVMSSPDAAVLLEGITVFSTGVVLRLRRVLRVIPPGADPRGRPGHPGEQLMVGVTVADGRTASSLGGRPHGGLPGPDEMVLQPQQGGGGGRIWSQQLLLTPVPPDGPVTLVVADPSAGIPETTVQLDGATLQDAIGRIQVLWPREPDDDHPPVPPRRPDLPPGGWFERNAGPPG</sequence>
<name>A0A939C213_9ACTN</name>
<dbReference type="RefSeq" id="WP_205255689.1">
    <property type="nucleotide sequence ID" value="NZ_BAAAPV010000002.1"/>
</dbReference>
<feature type="region of interest" description="Disordered" evidence="1">
    <location>
        <begin position="179"/>
        <end position="210"/>
    </location>
</feature>
<protein>
    <submittedName>
        <fullName evidence="2">Uncharacterized protein</fullName>
    </submittedName>
</protein>
<gene>
    <name evidence="2" type="ORF">JL107_03865</name>
</gene>
<evidence type="ECO:0000313" key="2">
    <source>
        <dbReference type="EMBL" id="MBM9475576.1"/>
    </source>
</evidence>
<proteinExistence type="predicted"/>
<dbReference type="Proteomes" id="UP000663801">
    <property type="component" value="Unassembled WGS sequence"/>
</dbReference>
<evidence type="ECO:0000313" key="3">
    <source>
        <dbReference type="Proteomes" id="UP000663801"/>
    </source>
</evidence>
<reference evidence="2" key="1">
    <citation type="submission" date="2021-01" db="EMBL/GenBank/DDBJ databases">
        <title>KCTC 19127 draft genome.</title>
        <authorList>
            <person name="An D."/>
        </authorList>
    </citation>
    <scope>NUCLEOTIDE SEQUENCE</scope>
    <source>
        <strain evidence="2">KCTC 19127</strain>
    </source>
</reference>
<feature type="compositionally biased region" description="Basic and acidic residues" evidence="1">
    <location>
        <begin position="180"/>
        <end position="195"/>
    </location>
</feature>
<comment type="caution">
    <text evidence="2">The sequence shown here is derived from an EMBL/GenBank/DDBJ whole genome shotgun (WGS) entry which is preliminary data.</text>
</comment>
<dbReference type="AlphaFoldDB" id="A0A939C213"/>
<feature type="compositionally biased region" description="Basic and acidic residues" evidence="1">
    <location>
        <begin position="8"/>
        <end position="19"/>
    </location>
</feature>
<organism evidence="2 3">
    <name type="scientific">Nakamurella flavida</name>
    <dbReference type="NCBI Taxonomy" id="363630"/>
    <lineage>
        <taxon>Bacteria</taxon>
        <taxon>Bacillati</taxon>
        <taxon>Actinomycetota</taxon>
        <taxon>Actinomycetes</taxon>
        <taxon>Nakamurellales</taxon>
        <taxon>Nakamurellaceae</taxon>
        <taxon>Nakamurella</taxon>
    </lineage>
</organism>
<evidence type="ECO:0000256" key="1">
    <source>
        <dbReference type="SAM" id="MobiDB-lite"/>
    </source>
</evidence>